<evidence type="ECO:0000256" key="1">
    <source>
        <dbReference type="ARBA" id="ARBA00004141"/>
    </source>
</evidence>
<keyword evidence="9" id="KW-1185">Reference proteome</keyword>
<dbReference type="GO" id="GO:0046872">
    <property type="term" value="F:metal ion binding"/>
    <property type="evidence" value="ECO:0007669"/>
    <property type="project" value="UniProtKB-KW"/>
</dbReference>
<evidence type="ECO:0000256" key="5">
    <source>
        <dbReference type="ARBA" id="ARBA00023136"/>
    </source>
</evidence>
<dbReference type="InterPro" id="IPR004254">
    <property type="entry name" value="AdipoR/HlyIII-related"/>
</dbReference>
<feature type="binding site" evidence="6">
    <location>
        <position position="285"/>
    </location>
    <ligand>
        <name>Zn(2+)</name>
        <dbReference type="ChEBI" id="CHEBI:29105"/>
    </ligand>
</feature>
<dbReference type="AlphaFoldDB" id="A0A1L7XMK1"/>
<sequence length="320" mass="36495">MAPNGTRNRKAATPVREEAAYLIQHDPDDHTQQRQQMLLKRWDELPLWQQEDNHFIETGYRPASGSLRKSFESWAYLHNESVNIYSHLIGSVLFAVLPIYIFRTEIPPRYKVATSADLGVCSIYFAGVAICFLLSATFHTIMNHSPKMDKLGMQLDFQGVILLMWGATVPLIYYGFYCDKKMQWVYWSLLSTFAIACSVVTMQPRFSDPFLRPIRAATFGSLAFSSIIPVVHGIIKYGWVLQSQRMGLKWVLVTLGLNTLGASAYAIKFPERWFRKTFDIFGASHQWLHIMVLLAGLAHVMGILTAFDFLHAHPNECRAP</sequence>
<dbReference type="GO" id="GO:0016020">
    <property type="term" value="C:membrane"/>
    <property type="evidence" value="ECO:0007669"/>
    <property type="project" value="UniProtKB-SubCell"/>
</dbReference>
<evidence type="ECO:0000256" key="2">
    <source>
        <dbReference type="ARBA" id="ARBA00007018"/>
    </source>
</evidence>
<keyword evidence="5 7" id="KW-0472">Membrane</keyword>
<dbReference type="EMBL" id="FJOG01000035">
    <property type="protein sequence ID" value="CZR66248.1"/>
    <property type="molecule type" value="Genomic_DNA"/>
</dbReference>
<keyword evidence="6" id="KW-0862">Zinc</keyword>
<keyword evidence="6" id="KW-0479">Metal-binding</keyword>
<protein>
    <submittedName>
        <fullName evidence="8">Related to PHO36 (Regulatory role in lipid and phosphate metabolism)</fullName>
    </submittedName>
</protein>
<dbReference type="Pfam" id="PF03006">
    <property type="entry name" value="HlyIII"/>
    <property type="match status" value="1"/>
</dbReference>
<gene>
    <name evidence="8" type="ORF">PAC_16149</name>
</gene>
<name>A0A1L7XMK1_9HELO</name>
<evidence type="ECO:0000256" key="6">
    <source>
        <dbReference type="PIRSR" id="PIRSR604254-1"/>
    </source>
</evidence>
<evidence type="ECO:0000256" key="7">
    <source>
        <dbReference type="SAM" id="Phobius"/>
    </source>
</evidence>
<dbReference type="GO" id="GO:0006882">
    <property type="term" value="P:intracellular zinc ion homeostasis"/>
    <property type="evidence" value="ECO:0007669"/>
    <property type="project" value="TreeGrafter"/>
</dbReference>
<dbReference type="PANTHER" id="PTHR20855">
    <property type="entry name" value="ADIPOR/PROGESTIN RECEPTOR-RELATED"/>
    <property type="match status" value="1"/>
</dbReference>
<dbReference type="PANTHER" id="PTHR20855:SF52">
    <property type="entry name" value="ADIPONECTIN RECEPTOR PROTEIN"/>
    <property type="match status" value="1"/>
</dbReference>
<dbReference type="Proteomes" id="UP000184330">
    <property type="component" value="Unassembled WGS sequence"/>
</dbReference>
<evidence type="ECO:0000256" key="3">
    <source>
        <dbReference type="ARBA" id="ARBA00022692"/>
    </source>
</evidence>
<organism evidence="8 9">
    <name type="scientific">Phialocephala subalpina</name>
    <dbReference type="NCBI Taxonomy" id="576137"/>
    <lineage>
        <taxon>Eukaryota</taxon>
        <taxon>Fungi</taxon>
        <taxon>Dikarya</taxon>
        <taxon>Ascomycota</taxon>
        <taxon>Pezizomycotina</taxon>
        <taxon>Leotiomycetes</taxon>
        <taxon>Helotiales</taxon>
        <taxon>Mollisiaceae</taxon>
        <taxon>Phialocephala</taxon>
        <taxon>Phialocephala fortinii species complex</taxon>
    </lineage>
</organism>
<feature type="transmembrane region" description="Helical" evidence="7">
    <location>
        <begin position="247"/>
        <end position="267"/>
    </location>
</feature>
<feature type="binding site" evidence="6">
    <location>
        <position position="289"/>
    </location>
    <ligand>
        <name>Zn(2+)</name>
        <dbReference type="ChEBI" id="CHEBI:29105"/>
    </ligand>
</feature>
<dbReference type="STRING" id="576137.A0A1L7XMK1"/>
<dbReference type="OrthoDB" id="529367at2759"/>
<keyword evidence="3 7" id="KW-0812">Transmembrane</keyword>
<comment type="subcellular location">
    <subcellularLocation>
        <location evidence="1">Membrane</location>
        <topology evidence="1">Multi-pass membrane protein</topology>
    </subcellularLocation>
</comment>
<proteinExistence type="inferred from homology"/>
<feature type="binding site" evidence="6">
    <location>
        <position position="139"/>
    </location>
    <ligand>
        <name>Zn(2+)</name>
        <dbReference type="ChEBI" id="CHEBI:29105"/>
    </ligand>
</feature>
<feature type="transmembrane region" description="Helical" evidence="7">
    <location>
        <begin position="287"/>
        <end position="310"/>
    </location>
</feature>
<feature type="transmembrane region" description="Helical" evidence="7">
    <location>
        <begin position="214"/>
        <end position="235"/>
    </location>
</feature>
<dbReference type="GO" id="GO:0038023">
    <property type="term" value="F:signaling receptor activity"/>
    <property type="evidence" value="ECO:0007669"/>
    <property type="project" value="TreeGrafter"/>
</dbReference>
<evidence type="ECO:0000313" key="9">
    <source>
        <dbReference type="Proteomes" id="UP000184330"/>
    </source>
</evidence>
<evidence type="ECO:0000256" key="4">
    <source>
        <dbReference type="ARBA" id="ARBA00022989"/>
    </source>
</evidence>
<feature type="transmembrane region" description="Helical" evidence="7">
    <location>
        <begin position="123"/>
        <end position="142"/>
    </location>
</feature>
<feature type="transmembrane region" description="Helical" evidence="7">
    <location>
        <begin position="157"/>
        <end position="177"/>
    </location>
</feature>
<accession>A0A1L7XMK1</accession>
<evidence type="ECO:0000313" key="8">
    <source>
        <dbReference type="EMBL" id="CZR66248.1"/>
    </source>
</evidence>
<feature type="transmembrane region" description="Helical" evidence="7">
    <location>
        <begin position="184"/>
        <end position="202"/>
    </location>
</feature>
<comment type="similarity">
    <text evidence="2">Belongs to the ADIPOR family.</text>
</comment>
<keyword evidence="4 7" id="KW-1133">Transmembrane helix</keyword>
<reference evidence="8 9" key="1">
    <citation type="submission" date="2016-03" db="EMBL/GenBank/DDBJ databases">
        <authorList>
            <person name="Ploux O."/>
        </authorList>
    </citation>
    <scope>NUCLEOTIDE SEQUENCE [LARGE SCALE GENOMIC DNA]</scope>
    <source>
        <strain evidence="8 9">UAMH 11012</strain>
    </source>
</reference>